<protein>
    <recommendedName>
        <fullName evidence="3">DUF1499 domain-containing protein</fullName>
    </recommendedName>
</protein>
<dbReference type="Proteomes" id="UP000186336">
    <property type="component" value="Chromosome"/>
</dbReference>
<dbReference type="AlphaFoldDB" id="A0A1P8MTL7"/>
<name>A0A1P8MTL7_9RHOB</name>
<dbReference type="EMBL" id="CP019312">
    <property type="protein sequence ID" value="APX11333.1"/>
    <property type="molecule type" value="Genomic_DNA"/>
</dbReference>
<dbReference type="RefSeq" id="WP_076627196.1">
    <property type="nucleotide sequence ID" value="NZ_CP019312.1"/>
</dbReference>
<accession>A0A1P8MTL7</accession>
<dbReference type="InterPro" id="IPR010865">
    <property type="entry name" value="DUF1499"/>
</dbReference>
<dbReference type="OrthoDB" id="8479024at2"/>
<dbReference type="Pfam" id="PF07386">
    <property type="entry name" value="DUF1499"/>
    <property type="match status" value="1"/>
</dbReference>
<evidence type="ECO:0000313" key="2">
    <source>
        <dbReference type="Proteomes" id="UP000186336"/>
    </source>
</evidence>
<sequence>MKIAMYLAAAVVVLAIGLVAFVRFSPTDASQWHVPIAETESRDMAGGAIRVIEADAGALARVDAAARELPRTQAIAGSVEEGRITYQTRSKWIGFPDYTTVEYTDGLLRMHARLRFGRSDLGVNRERLERLLVAAGEG</sequence>
<evidence type="ECO:0000313" key="1">
    <source>
        <dbReference type="EMBL" id="APX11333.1"/>
    </source>
</evidence>
<dbReference type="KEGG" id="tom:BWR18_06300"/>
<organism evidence="1 2">
    <name type="scientific">Tateyamaria omphalii</name>
    <dbReference type="NCBI Taxonomy" id="299262"/>
    <lineage>
        <taxon>Bacteria</taxon>
        <taxon>Pseudomonadati</taxon>
        <taxon>Pseudomonadota</taxon>
        <taxon>Alphaproteobacteria</taxon>
        <taxon>Rhodobacterales</taxon>
        <taxon>Roseobacteraceae</taxon>
        <taxon>Tateyamaria</taxon>
    </lineage>
</organism>
<evidence type="ECO:0008006" key="3">
    <source>
        <dbReference type="Google" id="ProtNLM"/>
    </source>
</evidence>
<dbReference type="STRING" id="299262.BWR18_06300"/>
<proteinExistence type="predicted"/>
<keyword evidence="2" id="KW-1185">Reference proteome</keyword>
<reference evidence="1 2" key="1">
    <citation type="submission" date="2017-01" db="EMBL/GenBank/DDBJ databases">
        <title>Complete genome of Tateyamaria omphalii DOK1-4 isolated from seawater in Dokdo.</title>
        <authorList>
            <person name="Kim J.H."/>
            <person name="Chi W.-J."/>
        </authorList>
    </citation>
    <scope>NUCLEOTIDE SEQUENCE [LARGE SCALE GENOMIC DNA]</scope>
    <source>
        <strain evidence="1 2">DOK1-4</strain>
    </source>
</reference>
<gene>
    <name evidence="1" type="ORF">BWR18_06300</name>
</gene>